<dbReference type="GO" id="GO:0016887">
    <property type="term" value="F:ATP hydrolysis activity"/>
    <property type="evidence" value="ECO:0007669"/>
    <property type="project" value="InterPro"/>
</dbReference>
<feature type="domain" description="ABC transmembrane type-1" evidence="12">
    <location>
        <begin position="882"/>
        <end position="1189"/>
    </location>
</feature>
<dbReference type="GO" id="GO:0005524">
    <property type="term" value="F:ATP binding"/>
    <property type="evidence" value="ECO:0007669"/>
    <property type="project" value="UniProtKB-KW"/>
</dbReference>
<evidence type="ECO:0000259" key="11">
    <source>
        <dbReference type="PROSITE" id="PS50893"/>
    </source>
</evidence>
<dbReference type="Gene3D" id="3.40.50.300">
    <property type="entry name" value="P-loop containing nucleotide triphosphate hydrolases"/>
    <property type="match status" value="2"/>
</dbReference>
<feature type="transmembrane region" description="Helical" evidence="10">
    <location>
        <begin position="415"/>
        <end position="433"/>
    </location>
</feature>
<evidence type="ECO:0000256" key="3">
    <source>
        <dbReference type="ARBA" id="ARBA00022692"/>
    </source>
</evidence>
<evidence type="ECO:0000256" key="4">
    <source>
        <dbReference type="ARBA" id="ARBA00022737"/>
    </source>
</evidence>
<dbReference type="PROSITE" id="PS50893">
    <property type="entry name" value="ABC_TRANSPORTER_2"/>
    <property type="match status" value="2"/>
</dbReference>
<dbReference type="GO" id="GO:0005737">
    <property type="term" value="C:cytoplasm"/>
    <property type="evidence" value="ECO:0007669"/>
    <property type="project" value="UniProtKB-ARBA"/>
</dbReference>
<accession>A0A074YDE7</accession>
<dbReference type="PROSITE" id="PS50929">
    <property type="entry name" value="ABC_TM1F"/>
    <property type="match status" value="2"/>
</dbReference>
<dbReference type="GO" id="GO:0016020">
    <property type="term" value="C:membrane"/>
    <property type="evidence" value="ECO:0007669"/>
    <property type="project" value="UniProtKB-SubCell"/>
</dbReference>
<dbReference type="CDD" id="cd18596">
    <property type="entry name" value="ABC_6TM_VMR1_D1_like"/>
    <property type="match status" value="1"/>
</dbReference>
<dbReference type="Proteomes" id="UP000030641">
    <property type="component" value="Unassembled WGS sequence"/>
</dbReference>
<dbReference type="Pfam" id="PF00664">
    <property type="entry name" value="ABC_membrane"/>
    <property type="match status" value="2"/>
</dbReference>
<feature type="transmembrane region" description="Helical" evidence="10">
    <location>
        <begin position="111"/>
        <end position="133"/>
    </location>
</feature>
<feature type="transmembrane region" description="Helical" evidence="10">
    <location>
        <begin position="56"/>
        <end position="73"/>
    </location>
</feature>
<dbReference type="OrthoDB" id="6500128at2759"/>
<dbReference type="SUPFAM" id="SSF90123">
    <property type="entry name" value="ABC transporter transmembrane region"/>
    <property type="match status" value="2"/>
</dbReference>
<keyword evidence="6" id="KW-0067">ATP-binding</keyword>
<dbReference type="InterPro" id="IPR011527">
    <property type="entry name" value="ABC1_TM_dom"/>
</dbReference>
<feature type="domain" description="ABC transmembrane type-1" evidence="12">
    <location>
        <begin position="227"/>
        <end position="578"/>
    </location>
</feature>
<dbReference type="EMBL" id="KL584758">
    <property type="protein sequence ID" value="KEQ95838.1"/>
    <property type="molecule type" value="Genomic_DNA"/>
</dbReference>
<keyword evidence="14" id="KW-1185">Reference proteome</keyword>
<dbReference type="SMART" id="SM00382">
    <property type="entry name" value="AAA"/>
    <property type="match status" value="2"/>
</dbReference>
<feature type="compositionally biased region" description="Polar residues" evidence="9">
    <location>
        <begin position="332"/>
        <end position="355"/>
    </location>
</feature>
<sequence>MVSLIRKSQWTKPFVQEPSEVDDEVVPTKKRSLPYVAILLLFLAITGFVLQALIRIALPSVFLAIAALHLVLVRPRTASVFLLLLYTTLLVLQVSVLASSKWTSASDAYNLVAAIYIINISIPLISIAAVVNLPLRDPSLPRKGISQPFTAPTADLRSPEDDLTLWQWMTVSWMSALISLGKQRQLNENDVWYLGYEFQHNHLHDAFRELRGTVIRRLLRANWIDLALLTLLAILELVANYSAPLLLQQLLKAMVNLQHETKPAVIFALLILGVRLVAAQSSVFSLWFGRRAYERSRGEMITMLFEKTLNRKIVATVKDVDEGVQDEESNSETDPSVSTSRDAGSETQGLLNNNSKSDEKQSFLSKFLRKAHLRRSKNPESITEDNAPASMGKILNLMRGDVYEVSQRFWEFQTLINKPLGMVLSLCLVWNLLGPSCLLGVAVVIVAQFLNGIFARILIKKERLRRKATDAKLQKVSAYVEAIRHLRWYGWHPIWLERILEARQAELDLKIITFLWNCTIRFVNILGSGLLPVAAFYGFTALAGHELRIDIAFPALQLFNMLQSDLREIPNLITVLINASVAVGRIEAFMREPNKVADDSSDSASSDILELKLATFAWPGLSREVLRDLSLSFRPGLNVVFGQVAAGKSALLQALLGELDLHSGELIKSNAPIAYCAQAPWLQSMSIRDNILFSSPYDDIRYKQTLEACALTADLAGFKHGDLSNIGENGIGLSGGQKARVALARAVYSRAKILLLDDPLSALDQQTAESIVAKCFGGDLVEGRTVILVTHRTDLCKGLAEQLIEVTDGTAKSFKGDSLQLSSTNSRTAQTLKEAKSVKIDEAQESAAVPDKFEEEEKREHGGVKAAVYWQYIKAGRLKWWFLVVLSAFIFRLLMVAESWLFKEWGEAYGKTEQVYALQILSSELHLTSSSPISRLFARFPDPGVNVYPWLIAFLVFIIVECVAFLVSQVLMLVITYTAGKGMFKDIMEKVSHTTFHYYDVVPIGRLMNRLTSDVATIDGNISDQFLNVAWQAIAWVTSIAVIAGVTPLFLFFSFALTVAFILIFMQFLPTSQSLRRLEMVSLSPLMSNFGALLNGLTTVRAFCAQSQFQDRVIAVTDAFQGMDHFYWSLQAWLMYRFDILSAFSTFVMTLLAINSGLSPGLTAFVLASASRYVVATHSLCKQYGQLQLNFVSVERVVELLHLEQEPAGEIEPPASWPSYDSEIVFEDVCIRYAPHLDPALSNVSFTLKGGSNTAVIGRTGSGKSTLALSLLATMTPESGRILIGGIDIAKVNKQALRNRITFLAQDPVLFPGSLRHNLDPTEEHSDDECEAVIARVCGSYNWTLETQIDTGGKNLSQGQRQLVGLARAVLRRSAIIIMDEATASIDKETAWEIQRVLREEMKQSTVVTIAHRPSAVRGANYCLALGNGKIIDQGSPEEVDVAHSTVPDTI</sequence>
<dbReference type="InterPro" id="IPR003439">
    <property type="entry name" value="ABC_transporter-like_ATP-bd"/>
</dbReference>
<dbReference type="FunFam" id="1.20.1560.10:FF:000013">
    <property type="entry name" value="ABC transporter C family member 2"/>
    <property type="match status" value="1"/>
</dbReference>
<evidence type="ECO:0000256" key="8">
    <source>
        <dbReference type="ARBA" id="ARBA00023136"/>
    </source>
</evidence>
<dbReference type="PROSITE" id="PS00211">
    <property type="entry name" value="ABC_TRANSPORTER_1"/>
    <property type="match status" value="2"/>
</dbReference>
<dbReference type="Pfam" id="PF00005">
    <property type="entry name" value="ABC_tran"/>
    <property type="match status" value="2"/>
</dbReference>
<evidence type="ECO:0000313" key="13">
    <source>
        <dbReference type="EMBL" id="KEQ95838.1"/>
    </source>
</evidence>
<feature type="transmembrane region" description="Helical" evidence="10">
    <location>
        <begin position="80"/>
        <end position="99"/>
    </location>
</feature>
<feature type="transmembrane region" description="Helical" evidence="10">
    <location>
        <begin position="947"/>
        <end position="980"/>
    </location>
</feature>
<evidence type="ECO:0000256" key="10">
    <source>
        <dbReference type="SAM" id="Phobius"/>
    </source>
</evidence>
<evidence type="ECO:0000256" key="2">
    <source>
        <dbReference type="ARBA" id="ARBA00022448"/>
    </source>
</evidence>
<feature type="domain" description="ABC transporter" evidence="11">
    <location>
        <begin position="611"/>
        <end position="833"/>
    </location>
</feature>
<dbReference type="InParanoid" id="A0A074YDE7"/>
<dbReference type="InterPro" id="IPR003593">
    <property type="entry name" value="AAA+_ATPase"/>
</dbReference>
<gene>
    <name evidence="13" type="ORF">AUEXF2481DRAFT_46927</name>
</gene>
<feature type="transmembrane region" description="Helical" evidence="10">
    <location>
        <begin position="223"/>
        <end position="243"/>
    </location>
</feature>
<dbReference type="InterPro" id="IPR036640">
    <property type="entry name" value="ABC1_TM_sf"/>
</dbReference>
<dbReference type="PANTHER" id="PTHR24223:SF415">
    <property type="entry name" value="FI20190P1"/>
    <property type="match status" value="1"/>
</dbReference>
<dbReference type="STRING" id="1043005.A0A074YDE7"/>
<dbReference type="PANTHER" id="PTHR24223">
    <property type="entry name" value="ATP-BINDING CASSETTE SUB-FAMILY C"/>
    <property type="match status" value="1"/>
</dbReference>
<feature type="transmembrane region" description="Helical" evidence="10">
    <location>
        <begin position="880"/>
        <end position="902"/>
    </location>
</feature>
<keyword evidence="5" id="KW-0547">Nucleotide-binding</keyword>
<dbReference type="InterPro" id="IPR027417">
    <property type="entry name" value="P-loop_NTPase"/>
</dbReference>
<dbReference type="GO" id="GO:0140359">
    <property type="term" value="F:ABC-type transporter activity"/>
    <property type="evidence" value="ECO:0007669"/>
    <property type="project" value="InterPro"/>
</dbReference>
<dbReference type="CDD" id="cd03250">
    <property type="entry name" value="ABCC_MRP_domain1"/>
    <property type="match status" value="1"/>
</dbReference>
<evidence type="ECO:0000256" key="5">
    <source>
        <dbReference type="ARBA" id="ARBA00022741"/>
    </source>
</evidence>
<dbReference type="InterPro" id="IPR050173">
    <property type="entry name" value="ABC_transporter_C-like"/>
</dbReference>
<feature type="transmembrane region" description="Helical" evidence="10">
    <location>
        <begin position="263"/>
        <end position="288"/>
    </location>
</feature>
<feature type="transmembrane region" description="Helical" evidence="10">
    <location>
        <begin position="1050"/>
        <end position="1069"/>
    </location>
</feature>
<keyword evidence="8 10" id="KW-0472">Membrane</keyword>
<evidence type="ECO:0000256" key="6">
    <source>
        <dbReference type="ARBA" id="ARBA00022840"/>
    </source>
</evidence>
<feature type="compositionally biased region" description="Acidic residues" evidence="9">
    <location>
        <begin position="322"/>
        <end position="331"/>
    </location>
</feature>
<feature type="region of interest" description="Disordered" evidence="9">
    <location>
        <begin position="322"/>
        <end position="358"/>
    </location>
</feature>
<keyword evidence="3 10" id="KW-0812">Transmembrane</keyword>
<reference evidence="13 14" key="1">
    <citation type="journal article" date="2014" name="BMC Genomics">
        <title>Genome sequencing of four Aureobasidium pullulans varieties: biotechnological potential, stress tolerance, and description of new species.</title>
        <authorList>
            <person name="Gostin Ar C."/>
            <person name="Ohm R.A."/>
            <person name="Kogej T."/>
            <person name="Sonjak S."/>
            <person name="Turk M."/>
            <person name="Zajc J."/>
            <person name="Zalar P."/>
            <person name="Grube M."/>
            <person name="Sun H."/>
            <person name="Han J."/>
            <person name="Sharma A."/>
            <person name="Chiniquy J."/>
            <person name="Ngan C.Y."/>
            <person name="Lipzen A."/>
            <person name="Barry K."/>
            <person name="Grigoriev I.V."/>
            <person name="Gunde-Cimerman N."/>
        </authorList>
    </citation>
    <scope>NUCLEOTIDE SEQUENCE [LARGE SCALE GENOMIC DNA]</scope>
    <source>
        <strain evidence="13 14">EXF-2481</strain>
    </source>
</reference>
<dbReference type="RefSeq" id="XP_013344252.1">
    <property type="nucleotide sequence ID" value="XM_013488798.1"/>
</dbReference>
<evidence type="ECO:0000256" key="9">
    <source>
        <dbReference type="SAM" id="MobiDB-lite"/>
    </source>
</evidence>
<dbReference type="HOGENOM" id="CLU_000604_27_6_1"/>
<dbReference type="FunFam" id="3.40.50.300:FF:001577">
    <property type="entry name" value="ABC bile acid transporter"/>
    <property type="match status" value="1"/>
</dbReference>
<evidence type="ECO:0000256" key="7">
    <source>
        <dbReference type="ARBA" id="ARBA00022989"/>
    </source>
</evidence>
<dbReference type="Gene3D" id="1.20.1560.10">
    <property type="entry name" value="ABC transporter type 1, transmembrane domain"/>
    <property type="match status" value="2"/>
</dbReference>
<evidence type="ECO:0000259" key="12">
    <source>
        <dbReference type="PROSITE" id="PS50929"/>
    </source>
</evidence>
<dbReference type="OMA" id="MVGYCAQ"/>
<organism evidence="13 14">
    <name type="scientific">Aureobasidium subglaciale (strain EXF-2481)</name>
    <name type="common">Aureobasidium pullulans var. subglaciale</name>
    <dbReference type="NCBI Taxonomy" id="1043005"/>
    <lineage>
        <taxon>Eukaryota</taxon>
        <taxon>Fungi</taxon>
        <taxon>Dikarya</taxon>
        <taxon>Ascomycota</taxon>
        <taxon>Pezizomycotina</taxon>
        <taxon>Dothideomycetes</taxon>
        <taxon>Dothideomycetidae</taxon>
        <taxon>Dothideales</taxon>
        <taxon>Saccotheciaceae</taxon>
        <taxon>Aureobasidium</taxon>
    </lineage>
</organism>
<dbReference type="GeneID" id="25368217"/>
<dbReference type="SUPFAM" id="SSF52540">
    <property type="entry name" value="P-loop containing nucleoside triphosphate hydrolases"/>
    <property type="match status" value="2"/>
</dbReference>
<feature type="domain" description="ABC transporter" evidence="11">
    <location>
        <begin position="1224"/>
        <end position="1451"/>
    </location>
</feature>
<feature type="transmembrane region" description="Helical" evidence="10">
    <location>
        <begin position="439"/>
        <end position="459"/>
    </location>
</feature>
<feature type="transmembrane region" description="Helical" evidence="10">
    <location>
        <begin position="33"/>
        <end position="50"/>
    </location>
</feature>
<keyword evidence="7 10" id="KW-1133">Transmembrane helix</keyword>
<comment type="subcellular location">
    <subcellularLocation>
        <location evidence="1">Membrane</location>
        <topology evidence="1">Multi-pass membrane protein</topology>
    </subcellularLocation>
</comment>
<proteinExistence type="predicted"/>
<dbReference type="InterPro" id="IPR017871">
    <property type="entry name" value="ABC_transporter-like_CS"/>
</dbReference>
<dbReference type="CDD" id="cd18604">
    <property type="entry name" value="ABC_6TM_VMR1_D2_like"/>
    <property type="match status" value="1"/>
</dbReference>
<evidence type="ECO:0000256" key="1">
    <source>
        <dbReference type="ARBA" id="ARBA00004141"/>
    </source>
</evidence>
<name>A0A074YDE7_AURSE</name>
<evidence type="ECO:0000313" key="14">
    <source>
        <dbReference type="Proteomes" id="UP000030641"/>
    </source>
</evidence>
<evidence type="ECO:0008006" key="15">
    <source>
        <dbReference type="Google" id="ProtNLM"/>
    </source>
</evidence>
<protein>
    <recommendedName>
        <fullName evidence="15">P-loop containing nucleoside triphosphate hydrolase protein</fullName>
    </recommendedName>
</protein>
<keyword evidence="4" id="KW-0677">Repeat</keyword>
<keyword evidence="2" id="KW-0813">Transport</keyword>
<dbReference type="CDD" id="cd03244">
    <property type="entry name" value="ABCC_MRP_domain2"/>
    <property type="match status" value="1"/>
</dbReference>